<sequence length="64" mass="6829">MRSPICSALVASALVGEVDPARLAAGLPNSAGPVGWTLLRLRAERLGDFRSLSAEAFCRKYDPQ</sequence>
<accession>A0A975YKA6</accession>
<dbReference type="RefSeq" id="WP_218286323.1">
    <property type="nucleotide sequence ID" value="NZ_CP076448.1"/>
</dbReference>
<dbReference type="KEGG" id="elio:KO353_03200"/>
<keyword evidence="2" id="KW-1185">Reference proteome</keyword>
<name>A0A975YKA6_9PROT</name>
<organism evidence="1 2">
    <name type="scientific">Elioraea tepida</name>
    <dbReference type="NCBI Taxonomy" id="2843330"/>
    <lineage>
        <taxon>Bacteria</taxon>
        <taxon>Pseudomonadati</taxon>
        <taxon>Pseudomonadota</taxon>
        <taxon>Alphaproteobacteria</taxon>
        <taxon>Acetobacterales</taxon>
        <taxon>Elioraeaceae</taxon>
        <taxon>Elioraea</taxon>
    </lineage>
</organism>
<dbReference type="Proteomes" id="UP000694001">
    <property type="component" value="Chromosome"/>
</dbReference>
<protein>
    <submittedName>
        <fullName evidence="1">Uncharacterized protein</fullName>
    </submittedName>
</protein>
<reference evidence="1" key="1">
    <citation type="submission" date="2021-06" db="EMBL/GenBank/DDBJ databases">
        <title>Elioraea tepida, sp. nov., a moderately thermophilic aerobic anoxygenic phototrophic bacterium isolated from an alkaline siliceous hot spring mat community in Yellowstone National Park, WY, USA.</title>
        <authorList>
            <person name="Saini M.K."/>
            <person name="Yoshida S."/>
            <person name="Sebastian A."/>
            <person name="Hirose S."/>
            <person name="Hara E."/>
            <person name="Tamaki H."/>
            <person name="Soulier N.T."/>
            <person name="Albert I."/>
            <person name="Hanada S."/>
            <person name="Bryant D.A."/>
            <person name="Tank M."/>
        </authorList>
    </citation>
    <scope>NUCLEOTIDE SEQUENCE</scope>
    <source>
        <strain evidence="1">MS-P2</strain>
    </source>
</reference>
<dbReference type="EMBL" id="CP076448">
    <property type="protein sequence ID" value="QXM25267.1"/>
    <property type="molecule type" value="Genomic_DNA"/>
</dbReference>
<dbReference type="AlphaFoldDB" id="A0A975YKA6"/>
<evidence type="ECO:0000313" key="2">
    <source>
        <dbReference type="Proteomes" id="UP000694001"/>
    </source>
</evidence>
<evidence type="ECO:0000313" key="1">
    <source>
        <dbReference type="EMBL" id="QXM25267.1"/>
    </source>
</evidence>
<gene>
    <name evidence="1" type="ORF">KO353_03200</name>
</gene>
<proteinExistence type="predicted"/>